<reference evidence="3 4" key="1">
    <citation type="submission" date="2021-02" db="EMBL/GenBank/DDBJ databases">
        <title>Genome assembly of Pseudopithomyces chartarum.</title>
        <authorList>
            <person name="Jauregui R."/>
            <person name="Singh J."/>
            <person name="Voisey C."/>
        </authorList>
    </citation>
    <scope>NUCLEOTIDE SEQUENCE [LARGE SCALE GENOMIC DNA]</scope>
    <source>
        <strain evidence="3 4">AGR01</strain>
    </source>
</reference>
<dbReference type="EMBL" id="WVTA01000009">
    <property type="protein sequence ID" value="KAK3207402.1"/>
    <property type="molecule type" value="Genomic_DNA"/>
</dbReference>
<dbReference type="PANTHER" id="PTHR33112">
    <property type="entry name" value="DOMAIN PROTEIN, PUTATIVE-RELATED"/>
    <property type="match status" value="1"/>
</dbReference>
<evidence type="ECO:0000313" key="3">
    <source>
        <dbReference type="EMBL" id="KAK3207402.1"/>
    </source>
</evidence>
<feature type="compositionally biased region" description="Polar residues" evidence="1">
    <location>
        <begin position="52"/>
        <end position="64"/>
    </location>
</feature>
<feature type="region of interest" description="Disordered" evidence="1">
    <location>
        <begin position="37"/>
        <end position="64"/>
    </location>
</feature>
<dbReference type="Proteomes" id="UP001280581">
    <property type="component" value="Unassembled WGS sequence"/>
</dbReference>
<accession>A0AAN6LWI6</accession>
<feature type="domain" description="Heterokaryon incompatibility" evidence="2">
    <location>
        <begin position="209"/>
        <end position="358"/>
    </location>
</feature>
<dbReference type="AlphaFoldDB" id="A0AAN6LWI6"/>
<organism evidence="3 4">
    <name type="scientific">Pseudopithomyces chartarum</name>
    <dbReference type="NCBI Taxonomy" id="1892770"/>
    <lineage>
        <taxon>Eukaryota</taxon>
        <taxon>Fungi</taxon>
        <taxon>Dikarya</taxon>
        <taxon>Ascomycota</taxon>
        <taxon>Pezizomycotina</taxon>
        <taxon>Dothideomycetes</taxon>
        <taxon>Pleosporomycetidae</taxon>
        <taxon>Pleosporales</taxon>
        <taxon>Massarineae</taxon>
        <taxon>Didymosphaeriaceae</taxon>
        <taxon>Pseudopithomyces</taxon>
    </lineage>
</organism>
<gene>
    <name evidence="3" type="ORF">GRF29_103g887242</name>
</gene>
<evidence type="ECO:0000313" key="4">
    <source>
        <dbReference type="Proteomes" id="UP001280581"/>
    </source>
</evidence>
<evidence type="ECO:0000256" key="1">
    <source>
        <dbReference type="SAM" id="MobiDB-lite"/>
    </source>
</evidence>
<protein>
    <recommendedName>
        <fullName evidence="2">Heterokaryon incompatibility domain-containing protein</fullName>
    </recommendedName>
</protein>
<dbReference type="Pfam" id="PF06985">
    <property type="entry name" value="HET"/>
    <property type="match status" value="1"/>
</dbReference>
<comment type="caution">
    <text evidence="3">The sequence shown here is derived from an EMBL/GenBank/DDBJ whole genome shotgun (WGS) entry which is preliminary data.</text>
</comment>
<name>A0AAN6LWI6_9PLEO</name>
<feature type="compositionally biased region" description="Acidic residues" evidence="1">
    <location>
        <begin position="37"/>
        <end position="49"/>
    </location>
</feature>
<dbReference type="InterPro" id="IPR010730">
    <property type="entry name" value="HET"/>
</dbReference>
<keyword evidence="4" id="KW-1185">Reference proteome</keyword>
<evidence type="ECO:0000259" key="2">
    <source>
        <dbReference type="Pfam" id="PF06985"/>
    </source>
</evidence>
<proteinExistence type="predicted"/>
<dbReference type="PANTHER" id="PTHR33112:SF16">
    <property type="entry name" value="HETEROKARYON INCOMPATIBILITY DOMAIN-CONTAINING PROTEIN"/>
    <property type="match status" value="1"/>
</dbReference>
<sequence>MYCKRCQQFQDHIGALIHRKQSAQVNTQSIVEIEEDADADPDADPDAGNEEASGSVTPKSPASTTHWPSYEAVLFKSLEELRAVYNSTCPLCRRVFRCIDKHDWSILNGFRSVVTVLDFGSNKNKPTLSARLDTDPTLQSVKHTDRNPFRSTRNLKYLSEYIEEIEDGDPLLETLRDCVRTENKSTGSEGSLAMARFWIEECLHAHPDSLSHCWGTKQIITTTVDTYEDRQRGIGFQQLSKTFQDAVLTTRNLGLRYLWIDSLCIIQDSVQDWKTESVQMCTIYERALFTIMAAHASGGDEGCFVKRDGLAQLPFTLRFNFPDNSHSQIACFQSPDHGQGLRPQFSPVLFSRAWVLQEQFNSQARLIFFGEQIHWECKTIFGSEQRPLDGKKIWDLVSGPGTLAVETIDDTDTLEEMHIKWYELIRNYTRRGITKSLDRLVAIDGVAQSLQKRTPDKYLAGLWLAGLPNGLLWYIPWRLTKAKFWKVREEEAECFMSSRHGQQLAPTWSWASVTYPIDWLPLYNKGITACDVVQAGAYGSVFGMSGTVVLRGMTRSLFVKPYYQKLHFTGLRERNPMIKEFSLSGMKDDEKWSTYICYASTRKPSWLNWLAPYPMEFFPDEIFDHTKPVTFITLGYIKGTDMYKGNVRHYRAFAMTVSQRSIHTLALQATSEDPNTFRRVGFASWNNCSWFGYFCVGEKFQLEILLRLSKIQEELGLAAMVRAIPIFDTWKWK</sequence>